<dbReference type="AlphaFoldDB" id="A0A7J8V707"/>
<dbReference type="EMBL" id="JABFAB010000009">
    <property type="protein sequence ID" value="MBA0658493.1"/>
    <property type="molecule type" value="Genomic_DNA"/>
</dbReference>
<name>A0A7J8V707_9ROSI</name>
<reference evidence="1 2" key="1">
    <citation type="journal article" date="2019" name="Genome Biol. Evol.">
        <title>Insights into the evolution of the New World diploid cottons (Gossypium, subgenus Houzingenia) based on genome sequencing.</title>
        <authorList>
            <person name="Grover C.E."/>
            <person name="Arick M.A. 2nd"/>
            <person name="Thrash A."/>
            <person name="Conover J.L."/>
            <person name="Sanders W.S."/>
            <person name="Peterson D.G."/>
            <person name="Frelichowski J.E."/>
            <person name="Scheffler J.A."/>
            <person name="Scheffler B.E."/>
            <person name="Wendel J.F."/>
        </authorList>
    </citation>
    <scope>NUCLEOTIDE SEQUENCE [LARGE SCALE GENOMIC DNA]</scope>
    <source>
        <strain evidence="1">57</strain>
        <tissue evidence="1">Leaf</tissue>
    </source>
</reference>
<evidence type="ECO:0000313" key="1">
    <source>
        <dbReference type="EMBL" id="MBA0658493.1"/>
    </source>
</evidence>
<organism evidence="1 2">
    <name type="scientific">Gossypium klotzschianum</name>
    <dbReference type="NCBI Taxonomy" id="34286"/>
    <lineage>
        <taxon>Eukaryota</taxon>
        <taxon>Viridiplantae</taxon>
        <taxon>Streptophyta</taxon>
        <taxon>Embryophyta</taxon>
        <taxon>Tracheophyta</taxon>
        <taxon>Spermatophyta</taxon>
        <taxon>Magnoliopsida</taxon>
        <taxon>eudicotyledons</taxon>
        <taxon>Gunneridae</taxon>
        <taxon>Pentapetalae</taxon>
        <taxon>rosids</taxon>
        <taxon>malvids</taxon>
        <taxon>Malvales</taxon>
        <taxon>Malvaceae</taxon>
        <taxon>Malvoideae</taxon>
        <taxon>Gossypium</taxon>
    </lineage>
</organism>
<gene>
    <name evidence="1" type="ORF">Goklo_010695</name>
</gene>
<keyword evidence="2" id="KW-1185">Reference proteome</keyword>
<protein>
    <submittedName>
        <fullName evidence="1">Uncharacterized protein</fullName>
    </submittedName>
</protein>
<comment type="caution">
    <text evidence="1">The sequence shown here is derived from an EMBL/GenBank/DDBJ whole genome shotgun (WGS) entry which is preliminary data.</text>
</comment>
<feature type="non-terminal residue" evidence="1">
    <location>
        <position position="27"/>
    </location>
</feature>
<proteinExistence type="predicted"/>
<dbReference type="Proteomes" id="UP000593573">
    <property type="component" value="Unassembled WGS sequence"/>
</dbReference>
<sequence length="27" mass="2806">MAGYVVGMVGSFGLALIMHAGRKQLKA</sequence>
<evidence type="ECO:0000313" key="2">
    <source>
        <dbReference type="Proteomes" id="UP000593573"/>
    </source>
</evidence>
<accession>A0A7J8V707</accession>